<organism evidence="11 12">
    <name type="scientific">Ferroacidibacillus organovorans</name>
    <dbReference type="NCBI Taxonomy" id="1765683"/>
    <lineage>
        <taxon>Bacteria</taxon>
        <taxon>Bacillati</taxon>
        <taxon>Bacillota</taxon>
        <taxon>Bacilli</taxon>
        <taxon>Bacillales</taxon>
        <taxon>Alicyclobacillaceae</taxon>
        <taxon>Ferroacidibacillus</taxon>
    </lineage>
</organism>
<keyword evidence="7" id="KW-0449">Lipoprotein</keyword>
<dbReference type="InterPro" id="IPR057336">
    <property type="entry name" value="GerAC_N"/>
</dbReference>
<reference evidence="11 12" key="1">
    <citation type="submission" date="2015-12" db="EMBL/GenBank/DDBJ databases">
        <title>Draft genome sequence of Acidibacillus ferrooxidans ITV001, isolated from a chalcopyrite acid mine drainage site in Brazil.</title>
        <authorList>
            <person name="Dall'Agnol H."/>
            <person name="Nancucheo I."/>
            <person name="Johnson B."/>
            <person name="Oliveira R."/>
            <person name="Leite L."/>
            <person name="Pylro V."/>
            <person name="Nunes G.L."/>
            <person name="Tzotzos G."/>
            <person name="Fernandes G.R."/>
            <person name="Dutra J."/>
            <person name="Orellana S.C."/>
            <person name="Oliveira G."/>
        </authorList>
    </citation>
    <scope>NUCLEOTIDE SEQUENCE [LARGE SCALE GENOMIC DNA]</scope>
    <source>
        <strain evidence="12">ITV01</strain>
    </source>
</reference>
<comment type="subcellular location">
    <subcellularLocation>
        <location evidence="1">Membrane</location>
        <topology evidence="1">Lipid-anchor</topology>
    </subcellularLocation>
</comment>
<evidence type="ECO:0000259" key="9">
    <source>
        <dbReference type="Pfam" id="PF05504"/>
    </source>
</evidence>
<comment type="similarity">
    <text evidence="2">Belongs to the GerABKC lipoprotein family.</text>
</comment>
<evidence type="ECO:0000256" key="1">
    <source>
        <dbReference type="ARBA" id="ARBA00004635"/>
    </source>
</evidence>
<dbReference type="PROSITE" id="PS51257">
    <property type="entry name" value="PROKAR_LIPOPROTEIN"/>
    <property type="match status" value="1"/>
</dbReference>
<dbReference type="GO" id="GO:0009847">
    <property type="term" value="P:spore germination"/>
    <property type="evidence" value="ECO:0007669"/>
    <property type="project" value="InterPro"/>
</dbReference>
<keyword evidence="6" id="KW-0564">Palmitate</keyword>
<sequence length="386" mass="44616">MWKLAACAVISLLLTGCWDSADLDNITYVHSLGVDYDHGRYRIWLGLIDPTKSGIDESKSNGEAARALWVVYGTGKSFLEAVNAIYPSSPKRVSWSHFSLLILHENILRGPYEDVIKALTRYREVRYTSWVYGTKDRMEDLFTANLPTENNPLYYYVSNPKRVQQFGYVVPSLRLNEWIRDLREPVGSAMLPQMALNHQRGVHWPSAKDKPYDELLLPTVGIFRHERFMGWLSHRDMLGVFWARTGGTRIPLFLPPAAGSTEQVILYAHHFHVEIHPIQRRHHWTYDLKISGPVDLAQAGQGRSEKEIIKIAERVIDRDIRRTFRTGAEHRVDILNFTQKVYRGALILWPPNTRQKLLDSLELRPDSLRNINIHLTLVHTGMRKFD</sequence>
<dbReference type="PANTHER" id="PTHR35789">
    <property type="entry name" value="SPORE GERMINATION PROTEIN B3"/>
    <property type="match status" value="1"/>
</dbReference>
<dbReference type="PANTHER" id="PTHR35789:SF1">
    <property type="entry name" value="SPORE GERMINATION PROTEIN B3"/>
    <property type="match status" value="1"/>
</dbReference>
<evidence type="ECO:0000256" key="4">
    <source>
        <dbReference type="ARBA" id="ARBA00022729"/>
    </source>
</evidence>
<name>A0A101XRK7_9BACL</name>
<evidence type="ECO:0000256" key="6">
    <source>
        <dbReference type="ARBA" id="ARBA00023139"/>
    </source>
</evidence>
<feature type="signal peptide" evidence="8">
    <location>
        <begin position="1"/>
        <end position="21"/>
    </location>
</feature>
<dbReference type="EMBL" id="LPVJ01000020">
    <property type="protein sequence ID" value="KUO96236.1"/>
    <property type="molecule type" value="Genomic_DNA"/>
</dbReference>
<dbReference type="Pfam" id="PF05504">
    <property type="entry name" value="Spore_GerAC"/>
    <property type="match status" value="1"/>
</dbReference>
<evidence type="ECO:0000256" key="5">
    <source>
        <dbReference type="ARBA" id="ARBA00023136"/>
    </source>
</evidence>
<feature type="chain" id="PRO_5039010371" evidence="8">
    <location>
        <begin position="22"/>
        <end position="386"/>
    </location>
</feature>
<feature type="domain" description="Spore germination protein N-terminal" evidence="10">
    <location>
        <begin position="19"/>
        <end position="195"/>
    </location>
</feature>
<keyword evidence="3" id="KW-0309">Germination</keyword>
<dbReference type="InterPro" id="IPR008844">
    <property type="entry name" value="Spore_GerAC-like"/>
</dbReference>
<protein>
    <submittedName>
        <fullName evidence="11">Uncharacterized protein</fullName>
    </submittedName>
</protein>
<gene>
    <name evidence="11" type="ORF">ATW55_09755</name>
</gene>
<keyword evidence="5" id="KW-0472">Membrane</keyword>
<accession>A0A101XRK7</accession>
<evidence type="ECO:0000256" key="2">
    <source>
        <dbReference type="ARBA" id="ARBA00007886"/>
    </source>
</evidence>
<evidence type="ECO:0000256" key="3">
    <source>
        <dbReference type="ARBA" id="ARBA00022544"/>
    </source>
</evidence>
<keyword evidence="12" id="KW-1185">Reference proteome</keyword>
<evidence type="ECO:0000259" key="10">
    <source>
        <dbReference type="Pfam" id="PF25198"/>
    </source>
</evidence>
<comment type="caution">
    <text evidence="11">The sequence shown here is derived from an EMBL/GenBank/DDBJ whole genome shotgun (WGS) entry which is preliminary data.</text>
</comment>
<evidence type="ECO:0000313" key="11">
    <source>
        <dbReference type="EMBL" id="KUO96236.1"/>
    </source>
</evidence>
<evidence type="ECO:0000313" key="12">
    <source>
        <dbReference type="Proteomes" id="UP000053557"/>
    </source>
</evidence>
<feature type="domain" description="Spore germination GerAC-like C-terminal" evidence="9">
    <location>
        <begin position="221"/>
        <end position="381"/>
    </location>
</feature>
<dbReference type="GO" id="GO:0016020">
    <property type="term" value="C:membrane"/>
    <property type="evidence" value="ECO:0007669"/>
    <property type="project" value="UniProtKB-SubCell"/>
</dbReference>
<proteinExistence type="inferred from homology"/>
<evidence type="ECO:0000256" key="7">
    <source>
        <dbReference type="ARBA" id="ARBA00023288"/>
    </source>
</evidence>
<evidence type="ECO:0000256" key="8">
    <source>
        <dbReference type="SAM" id="SignalP"/>
    </source>
</evidence>
<dbReference type="Proteomes" id="UP000053557">
    <property type="component" value="Unassembled WGS sequence"/>
</dbReference>
<keyword evidence="4 8" id="KW-0732">Signal</keyword>
<dbReference type="InterPro" id="IPR046953">
    <property type="entry name" value="Spore_GerAC-like_C"/>
</dbReference>
<dbReference type="AlphaFoldDB" id="A0A101XRK7"/>
<dbReference type="Pfam" id="PF25198">
    <property type="entry name" value="Spore_GerAC_N"/>
    <property type="match status" value="1"/>
</dbReference>